<feature type="region of interest" description="Disordered" evidence="1">
    <location>
        <begin position="844"/>
        <end position="871"/>
    </location>
</feature>
<protein>
    <submittedName>
        <fullName evidence="2">Uncharacterized protein</fullName>
    </submittedName>
</protein>
<reference evidence="2" key="1">
    <citation type="submission" date="2023-10" db="EMBL/GenBank/DDBJ databases">
        <authorList>
            <person name="Chen Y."/>
            <person name="Shah S."/>
            <person name="Dougan E. K."/>
            <person name="Thang M."/>
            <person name="Chan C."/>
        </authorList>
    </citation>
    <scope>NUCLEOTIDE SEQUENCE [LARGE SCALE GENOMIC DNA]</scope>
</reference>
<organism evidence="2 3">
    <name type="scientific">Prorocentrum cordatum</name>
    <dbReference type="NCBI Taxonomy" id="2364126"/>
    <lineage>
        <taxon>Eukaryota</taxon>
        <taxon>Sar</taxon>
        <taxon>Alveolata</taxon>
        <taxon>Dinophyceae</taxon>
        <taxon>Prorocentrales</taxon>
        <taxon>Prorocentraceae</taxon>
        <taxon>Prorocentrum</taxon>
    </lineage>
</organism>
<sequence>AAPQFDGYWVTQDMDKVTIRGKEISWPDGTIWIMRTFDSHMFTVVDDGETYTAQLVSAGDALQWTDGDSWILDAALSPKVRREDTSEQTEAPLPSRDGSGEQPEVRGVGEQVADLQSGKFDPAFVESVRSLLKARSDKLQRSGAIGSTDVPMRASVLAGAEAFLALAEKKEEMAARKSVVASAEHFMKWSATDEGLKAMRPTGDNGVTIVQRRPSVQEQAEHLEGAVHAFMSWALPVEPATQEQGEGGKATLAPAAQPFQQSQMSSMPVVSVAPPVVLADLEQDEGGETSPEADELRESPRKSHGLSRRSSQSSQWGGSGASVTSSQWRFFQETSDSHLVASVRDYIKAEETQRRSIRAEEARSTPKGIVDGANRSRDSVVRLEGARAFLALADCESEDDARTKGAGGETLASARRFVEWVATEQGVQEVYVNRMGFRGPAVRQQTRESFEGAAHAFLEWAAEMEDTMAAEGLSPSGKGAEAADENVEEALKELMAPAVQSFEQSRMSSPTVMTMAPRVIAVQEQPHPEPAVQVAKLADALKGFLKLSSGEQGEQITDVDGRPLDGDSALAKGAHALLSLFEGEASEAKPDSEKVLAAGAFLSWATQGEAKVLKGGSPITVCGEETGFSLTDAARAFAEWAADKSSDKPVFAESLALAMETAAEEQRRLEEQKSAKPAQVVNLADALKGFLKLSRGEQGEEVTDVDGRPLDGDSALAKGAHALLSLFEGEASEAKPDSENVLAAGAFLSWATQGEAKVLKGGSPIIVCGEETGFSLTDAARAFAEWAADKSSDKPVFAESLALAMETAAEEQRRLEEQKSAKPAQVAKLADALKGFLKLSSGEQGEEVTDVDGRPLDGDSEEVTDVDGRPLDGDSALAKGAHALLSLFEGEASEAKPDSENVIAAGSFLVWATQGEAKVLKGGSPITVCGEETGFSLTDAARAFAEWAADKSSEKPAFAESLALAMETAAEEQRRLEEQKSAKPVQVANLADALKGFLKLSSGEQGENVIAAGSFLYWATQDEAKVLKGGSPITVCGEETGCNLCDAARAFAEWAADKCPEGLPEAVQWRARRGGHRRRRRPSGRRQCFGEGSARVVVAVRGRGGHRGKA</sequence>
<feature type="region of interest" description="Disordered" evidence="1">
    <location>
        <begin position="79"/>
        <end position="110"/>
    </location>
</feature>
<dbReference type="Proteomes" id="UP001189429">
    <property type="component" value="Unassembled WGS sequence"/>
</dbReference>
<accession>A0ABN9QLJ9</accession>
<feature type="region of interest" description="Disordered" evidence="1">
    <location>
        <begin position="283"/>
        <end position="320"/>
    </location>
</feature>
<evidence type="ECO:0000313" key="3">
    <source>
        <dbReference type="Proteomes" id="UP001189429"/>
    </source>
</evidence>
<comment type="caution">
    <text evidence="2">The sequence shown here is derived from an EMBL/GenBank/DDBJ whole genome shotgun (WGS) entry which is preliminary data.</text>
</comment>
<evidence type="ECO:0000256" key="1">
    <source>
        <dbReference type="SAM" id="MobiDB-lite"/>
    </source>
</evidence>
<gene>
    <name evidence="2" type="ORF">PCOR1329_LOCUS13014</name>
</gene>
<feature type="compositionally biased region" description="Basic and acidic residues" evidence="1">
    <location>
        <begin position="351"/>
        <end position="364"/>
    </location>
</feature>
<name>A0ABN9QLJ9_9DINO</name>
<proteinExistence type="predicted"/>
<feature type="non-terminal residue" evidence="2">
    <location>
        <position position="1"/>
    </location>
</feature>
<keyword evidence="3" id="KW-1185">Reference proteome</keyword>
<evidence type="ECO:0000313" key="2">
    <source>
        <dbReference type="EMBL" id="CAK0806990.1"/>
    </source>
</evidence>
<dbReference type="EMBL" id="CAUYUJ010003821">
    <property type="protein sequence ID" value="CAK0806990.1"/>
    <property type="molecule type" value="Genomic_DNA"/>
</dbReference>
<feature type="region of interest" description="Disordered" evidence="1">
    <location>
        <begin position="351"/>
        <end position="373"/>
    </location>
</feature>
<feature type="compositionally biased region" description="Acidic residues" evidence="1">
    <location>
        <begin position="283"/>
        <end position="293"/>
    </location>
</feature>